<comment type="caution">
    <text evidence="1">The sequence shown here is derived from an EMBL/GenBank/DDBJ whole genome shotgun (WGS) entry which is preliminary data.</text>
</comment>
<proteinExistence type="predicted"/>
<reference evidence="1" key="1">
    <citation type="journal article" date="2021" name="Environ. Microbiol.">
        <title>Gene family expansions and transcriptome signatures uncover fungal adaptations to wood decay.</title>
        <authorList>
            <person name="Hage H."/>
            <person name="Miyauchi S."/>
            <person name="Viragh M."/>
            <person name="Drula E."/>
            <person name="Min B."/>
            <person name="Chaduli D."/>
            <person name="Navarro D."/>
            <person name="Favel A."/>
            <person name="Norest M."/>
            <person name="Lesage-Meessen L."/>
            <person name="Balint B."/>
            <person name="Merenyi Z."/>
            <person name="de Eugenio L."/>
            <person name="Morin E."/>
            <person name="Martinez A.T."/>
            <person name="Baldrian P."/>
            <person name="Stursova M."/>
            <person name="Martinez M.J."/>
            <person name="Novotny C."/>
            <person name="Magnuson J.K."/>
            <person name="Spatafora J.W."/>
            <person name="Maurice S."/>
            <person name="Pangilinan J."/>
            <person name="Andreopoulos W."/>
            <person name="LaButti K."/>
            <person name="Hundley H."/>
            <person name="Na H."/>
            <person name="Kuo A."/>
            <person name="Barry K."/>
            <person name="Lipzen A."/>
            <person name="Henrissat B."/>
            <person name="Riley R."/>
            <person name="Ahrendt S."/>
            <person name="Nagy L.G."/>
            <person name="Grigoriev I.V."/>
            <person name="Martin F."/>
            <person name="Rosso M.N."/>
        </authorList>
    </citation>
    <scope>NUCLEOTIDE SEQUENCE</scope>
    <source>
        <strain evidence="1">CBS 384.51</strain>
    </source>
</reference>
<evidence type="ECO:0000313" key="1">
    <source>
        <dbReference type="EMBL" id="KAI0090203.1"/>
    </source>
</evidence>
<sequence length="619" mass="68605">MPPGTWPRVHGRAFSGSFGSTGSLYTADLDLEQPIEESGAQIPRRRRGYLAHLIDLYNYYDKPEDNTFVSNKRDAVTRAANNRARLIDPLAYDDAQLLDQDDPLVTGIKKKCLDNMDDMEHDTHRKLTYRERREEQQRVRIEYNVCPVETCQKFLMTFARALLSFGAPSHRMESQLMAAARILQVDAEFTHMPGLIMASFGDEETKSSQMHFAKCGSRVSLVKLHKLHKIYRQVVHDEISARRATEMLEEMLETGPMFPLWLRSLLVYSIGGLICPLAFGGSFVDMWLAGTSSLFLFLIQAFIASRQSVIYANVYEILSVIAVSFLARGLSTIRSQIFCYAAISSAGVVTVLPGYLILTSSLDLATKNIMCGSIKLVYALIYTLFLGFAFQFGSDLYLLFDPSARHELDTLSARAAAAITITGSYLTNSNSPSNPRIPQMGTFTFTPATPLTRQNIVKACYRPPDFPWYLQPFPWWTQLIIVPLFSFISSFNNEQPVTLDLFAMVFISCVSFTANKVADHFIFNRSDVVSAIGAFCIGLLGNIYSRKMGGTAFTVMVTGVLFLVPSGLSEAGGITAQDSAVQVGSAMVSVTIGITVGLFVSHALVYLFGSSKNAAVFSF</sequence>
<protein>
    <submittedName>
        <fullName evidence="1">Uncharacterized protein</fullName>
    </submittedName>
</protein>
<organism evidence="1 2">
    <name type="scientific">Irpex rosettiformis</name>
    <dbReference type="NCBI Taxonomy" id="378272"/>
    <lineage>
        <taxon>Eukaryota</taxon>
        <taxon>Fungi</taxon>
        <taxon>Dikarya</taxon>
        <taxon>Basidiomycota</taxon>
        <taxon>Agaricomycotina</taxon>
        <taxon>Agaricomycetes</taxon>
        <taxon>Polyporales</taxon>
        <taxon>Irpicaceae</taxon>
        <taxon>Irpex</taxon>
    </lineage>
</organism>
<name>A0ACB8U7F8_9APHY</name>
<evidence type="ECO:0000313" key="2">
    <source>
        <dbReference type="Proteomes" id="UP001055072"/>
    </source>
</evidence>
<dbReference type="Proteomes" id="UP001055072">
    <property type="component" value="Unassembled WGS sequence"/>
</dbReference>
<keyword evidence="2" id="KW-1185">Reference proteome</keyword>
<gene>
    <name evidence="1" type="ORF">BDY19DRAFT_887675</name>
</gene>
<accession>A0ACB8U7F8</accession>
<dbReference type="EMBL" id="MU274908">
    <property type="protein sequence ID" value="KAI0090203.1"/>
    <property type="molecule type" value="Genomic_DNA"/>
</dbReference>